<dbReference type="CDD" id="cd00580">
    <property type="entry name" value="CHMI"/>
    <property type="match status" value="1"/>
</dbReference>
<dbReference type="RefSeq" id="WP_119979014.1">
    <property type="nucleotide sequence ID" value="NZ_BPFB01000026.1"/>
</dbReference>
<dbReference type="InterPro" id="IPR014347">
    <property type="entry name" value="Tautomerase/MIF_sf"/>
</dbReference>
<comment type="caution">
    <text evidence="1">The sequence shown here is derived from an EMBL/GenBank/DDBJ whole genome shotgun (WGS) entry which is preliminary data.</text>
</comment>
<accession>A0ABQ4PJN2</accession>
<protein>
    <recommendedName>
        <fullName evidence="3">5-carboxymethyl-2-hydroxymuconate isomerase</fullName>
    </recommendedName>
</protein>
<sequence>MPHCIIEYSAPLAQQFDINALVQAVHQGAINSALFESSAIKSRSYASEHSQIGMLADGSFIHLTFRIMPGRTDAQKQHLTQSVYQAMASLTASVNSITMEVHDLVPEHYFKRSIPCE</sequence>
<evidence type="ECO:0008006" key="3">
    <source>
        <dbReference type="Google" id="ProtNLM"/>
    </source>
</evidence>
<proteinExistence type="predicted"/>
<reference evidence="1 2" key="1">
    <citation type="submission" date="2021-05" db="EMBL/GenBank/DDBJ databases">
        <title>Molecular characterization for Shewanella algae harboring chromosomal blaOXA-55-like strains isolated from clinical and environment sample.</title>
        <authorList>
            <person name="Ohama Y."/>
            <person name="Aoki K."/>
            <person name="Harada S."/>
            <person name="Moriya K."/>
            <person name="Ishii Y."/>
            <person name="Tateda K."/>
        </authorList>
    </citation>
    <scope>NUCLEOTIDE SEQUENCE [LARGE SCALE GENOMIC DNA]</scope>
    <source>
        <strain evidence="1 2">LMG 23746</strain>
    </source>
</reference>
<dbReference type="SUPFAM" id="SSF55331">
    <property type="entry name" value="Tautomerase/MIF"/>
    <property type="match status" value="1"/>
</dbReference>
<organism evidence="1 2">
    <name type="scientific">Shewanella algidipiscicola</name>
    <dbReference type="NCBI Taxonomy" id="614070"/>
    <lineage>
        <taxon>Bacteria</taxon>
        <taxon>Pseudomonadati</taxon>
        <taxon>Pseudomonadota</taxon>
        <taxon>Gammaproteobacteria</taxon>
        <taxon>Alteromonadales</taxon>
        <taxon>Shewanellaceae</taxon>
        <taxon>Shewanella</taxon>
    </lineage>
</organism>
<dbReference type="Pfam" id="PF02962">
    <property type="entry name" value="CHMI"/>
    <property type="match status" value="1"/>
</dbReference>
<dbReference type="Proteomes" id="UP000761574">
    <property type="component" value="Unassembled WGS sequence"/>
</dbReference>
<dbReference type="InterPro" id="IPR004220">
    <property type="entry name" value="5-COMe_2-OHmuconate_Isoase"/>
</dbReference>
<evidence type="ECO:0000313" key="1">
    <source>
        <dbReference type="EMBL" id="GIU47973.1"/>
    </source>
</evidence>
<keyword evidence="2" id="KW-1185">Reference proteome</keyword>
<dbReference type="Gene3D" id="3.30.429.10">
    <property type="entry name" value="Macrophage Migration Inhibitory Factor"/>
    <property type="match status" value="1"/>
</dbReference>
<dbReference type="PANTHER" id="PTHR37950">
    <property type="entry name" value="4-HYDROXYPHENYLACETATE CATABOLISM PROTEIN"/>
    <property type="match status" value="1"/>
</dbReference>
<name>A0ABQ4PJN2_9GAMM</name>
<evidence type="ECO:0000313" key="2">
    <source>
        <dbReference type="Proteomes" id="UP000761574"/>
    </source>
</evidence>
<gene>
    <name evidence="1" type="ORF">TUM4630_23210</name>
</gene>
<dbReference type="PANTHER" id="PTHR37950:SF1">
    <property type="entry name" value="4-HYDROXYPHENYLACETATE CATABOLISM PROTEIN"/>
    <property type="match status" value="1"/>
</dbReference>
<dbReference type="EMBL" id="BPFB01000026">
    <property type="protein sequence ID" value="GIU47973.1"/>
    <property type="molecule type" value="Genomic_DNA"/>
</dbReference>